<feature type="domain" description="C2H2-type" evidence="2">
    <location>
        <begin position="377"/>
        <end position="400"/>
    </location>
</feature>
<dbReference type="InterPro" id="IPR013087">
    <property type="entry name" value="Znf_C2H2_type"/>
</dbReference>
<organism evidence="3 4">
    <name type="scientific">Cucurbitaria berberidis CBS 394.84</name>
    <dbReference type="NCBI Taxonomy" id="1168544"/>
    <lineage>
        <taxon>Eukaryota</taxon>
        <taxon>Fungi</taxon>
        <taxon>Dikarya</taxon>
        <taxon>Ascomycota</taxon>
        <taxon>Pezizomycotina</taxon>
        <taxon>Dothideomycetes</taxon>
        <taxon>Pleosporomycetidae</taxon>
        <taxon>Pleosporales</taxon>
        <taxon>Pleosporineae</taxon>
        <taxon>Cucurbitariaceae</taxon>
        <taxon>Cucurbitaria</taxon>
    </lineage>
</organism>
<feature type="compositionally biased region" description="Low complexity" evidence="1">
    <location>
        <begin position="148"/>
        <end position="158"/>
    </location>
</feature>
<dbReference type="GeneID" id="63848714"/>
<dbReference type="RefSeq" id="XP_040792405.1">
    <property type="nucleotide sequence ID" value="XM_040931462.1"/>
</dbReference>
<dbReference type="Proteomes" id="UP000800039">
    <property type="component" value="Unassembled WGS sequence"/>
</dbReference>
<keyword evidence="4" id="KW-1185">Reference proteome</keyword>
<name>A0A9P4GQC5_9PLEO</name>
<protein>
    <recommendedName>
        <fullName evidence="2">C2H2-type domain-containing protein</fullName>
    </recommendedName>
</protein>
<comment type="caution">
    <text evidence="3">The sequence shown here is derived from an EMBL/GenBank/DDBJ whole genome shotgun (WGS) entry which is preliminary data.</text>
</comment>
<evidence type="ECO:0000313" key="3">
    <source>
        <dbReference type="EMBL" id="KAF1849842.1"/>
    </source>
</evidence>
<feature type="region of interest" description="Disordered" evidence="1">
    <location>
        <begin position="148"/>
        <end position="230"/>
    </location>
</feature>
<sequence>MLRHFGYSAADHERYLGNGQGQSEYAATAKLSQTTYPCSSAPPIPEDKDAAAFSSLESIWPASFPCINSADLEPAFSTGESLHLDPLNTLFFRNCTSTGIAAVPSVHHSFGTTWNHYPHIPIPSRQQSIIYEPVGSIGTHRAPTLSISSISGMQSYSSEPRLKDDSLSDDSCQMTESSTTSRKRSQDTPRDGRADSISRMERPLKLMRTDRHSRKRRSSGGFQGALSFQGVNLTDDQQDEDYSNLSTYQRGSEYLTAKQKKFVRHWFETFACSDSRLARSNEAMSALATLIQARPQIVYEYLNKTYPSLSNTSPSSANQQVDTPSLQQCLPVEPYVLTTANAHLPPSTLFLVAKYITACRRPRPRTDGRRSVNTGPYRCTFGCGYRTKRAFDWRRHEETHEPQEIWLCTFCCQPDGKKEPFMVSRKDKFLKHAKESHKDWMPEKVLELSKVDYRPRGDLGCPICGWKSEGEGGWDARCKHVLGHFEDEVERGLRKPRLVSVEGDGVKVSVEGSVASESVLSGGSDDEDCGMLD</sequence>
<dbReference type="SMART" id="SM00355">
    <property type="entry name" value="ZnF_C2H2"/>
    <property type="match status" value="2"/>
</dbReference>
<gene>
    <name evidence="3" type="ORF">K460DRAFT_349987</name>
</gene>
<accession>A0A9P4GQC5</accession>
<evidence type="ECO:0000256" key="1">
    <source>
        <dbReference type="SAM" id="MobiDB-lite"/>
    </source>
</evidence>
<evidence type="ECO:0000259" key="2">
    <source>
        <dbReference type="SMART" id="SM00355"/>
    </source>
</evidence>
<feature type="compositionally biased region" description="Polar residues" evidence="1">
    <location>
        <begin position="169"/>
        <end position="180"/>
    </location>
</feature>
<proteinExistence type="predicted"/>
<feature type="compositionally biased region" description="Basic and acidic residues" evidence="1">
    <location>
        <begin position="184"/>
        <end position="210"/>
    </location>
</feature>
<reference evidence="3" key="1">
    <citation type="submission" date="2020-01" db="EMBL/GenBank/DDBJ databases">
        <authorList>
            <consortium name="DOE Joint Genome Institute"/>
            <person name="Haridas S."/>
            <person name="Albert R."/>
            <person name="Binder M."/>
            <person name="Bloem J."/>
            <person name="Labutti K."/>
            <person name="Salamov A."/>
            <person name="Andreopoulos B."/>
            <person name="Baker S.E."/>
            <person name="Barry K."/>
            <person name="Bills G."/>
            <person name="Bluhm B.H."/>
            <person name="Cannon C."/>
            <person name="Castanera R."/>
            <person name="Culley D.E."/>
            <person name="Daum C."/>
            <person name="Ezra D."/>
            <person name="Gonzalez J.B."/>
            <person name="Henrissat B."/>
            <person name="Kuo A."/>
            <person name="Liang C."/>
            <person name="Lipzen A."/>
            <person name="Lutzoni F."/>
            <person name="Magnuson J."/>
            <person name="Mondo S."/>
            <person name="Nolan M."/>
            <person name="Ohm R."/>
            <person name="Pangilinan J."/>
            <person name="Park H.-J."/>
            <person name="Ramirez L."/>
            <person name="Alfaro M."/>
            <person name="Sun H."/>
            <person name="Tritt A."/>
            <person name="Yoshinaga Y."/>
            <person name="Zwiers L.-H."/>
            <person name="Turgeon B.G."/>
            <person name="Goodwin S.B."/>
            <person name="Spatafora J.W."/>
            <person name="Crous P.W."/>
            <person name="Grigoriev I.V."/>
        </authorList>
    </citation>
    <scope>NUCLEOTIDE SEQUENCE</scope>
    <source>
        <strain evidence="3">CBS 394.84</strain>
    </source>
</reference>
<dbReference type="OrthoDB" id="10056939at2759"/>
<evidence type="ECO:0000313" key="4">
    <source>
        <dbReference type="Proteomes" id="UP000800039"/>
    </source>
</evidence>
<feature type="domain" description="C2H2-type" evidence="2">
    <location>
        <begin position="406"/>
        <end position="437"/>
    </location>
</feature>
<dbReference type="AlphaFoldDB" id="A0A9P4GQC5"/>
<dbReference type="EMBL" id="ML976614">
    <property type="protein sequence ID" value="KAF1849842.1"/>
    <property type="molecule type" value="Genomic_DNA"/>
</dbReference>